<evidence type="ECO:0000313" key="2">
    <source>
        <dbReference type="EMBL" id="KAE9301688.1"/>
    </source>
</evidence>
<feature type="region of interest" description="Disordered" evidence="1">
    <location>
        <begin position="132"/>
        <end position="181"/>
    </location>
</feature>
<evidence type="ECO:0000313" key="3">
    <source>
        <dbReference type="Proteomes" id="UP000434957"/>
    </source>
</evidence>
<name>A0A6A4D5D0_9STRA</name>
<feature type="compositionally biased region" description="Basic and acidic residues" evidence="1">
    <location>
        <begin position="25"/>
        <end position="40"/>
    </location>
</feature>
<protein>
    <submittedName>
        <fullName evidence="2">Uncharacterized protein</fullName>
    </submittedName>
</protein>
<dbReference type="AlphaFoldDB" id="A0A6A4D5D0"/>
<dbReference type="EMBL" id="QXFT01002227">
    <property type="protein sequence ID" value="KAE9301688.1"/>
    <property type="molecule type" value="Genomic_DNA"/>
</dbReference>
<gene>
    <name evidence="2" type="ORF">PR003_g22458</name>
</gene>
<feature type="region of interest" description="Disordered" evidence="1">
    <location>
        <begin position="1"/>
        <end position="92"/>
    </location>
</feature>
<reference evidence="2 3" key="1">
    <citation type="submission" date="2018-08" db="EMBL/GenBank/DDBJ databases">
        <title>Genomic investigation of the strawberry pathogen Phytophthora fragariae indicates pathogenicity is determined by transcriptional variation in three key races.</title>
        <authorList>
            <person name="Adams T.M."/>
            <person name="Armitage A.D."/>
            <person name="Sobczyk M.K."/>
            <person name="Bates H.J."/>
            <person name="Dunwell J.M."/>
            <person name="Nellist C.F."/>
            <person name="Harrison R.J."/>
        </authorList>
    </citation>
    <scope>NUCLEOTIDE SEQUENCE [LARGE SCALE GENOMIC DNA]</scope>
    <source>
        <strain evidence="2 3">SCRP333</strain>
    </source>
</reference>
<keyword evidence="3" id="KW-1185">Reference proteome</keyword>
<dbReference type="Proteomes" id="UP000434957">
    <property type="component" value="Unassembled WGS sequence"/>
</dbReference>
<comment type="caution">
    <text evidence="2">The sequence shown here is derived from an EMBL/GenBank/DDBJ whole genome shotgun (WGS) entry which is preliminary data.</text>
</comment>
<feature type="compositionally biased region" description="Basic and acidic residues" evidence="1">
    <location>
        <begin position="71"/>
        <end position="81"/>
    </location>
</feature>
<organism evidence="2 3">
    <name type="scientific">Phytophthora rubi</name>
    <dbReference type="NCBI Taxonomy" id="129364"/>
    <lineage>
        <taxon>Eukaryota</taxon>
        <taxon>Sar</taxon>
        <taxon>Stramenopiles</taxon>
        <taxon>Oomycota</taxon>
        <taxon>Peronosporomycetes</taxon>
        <taxon>Peronosporales</taxon>
        <taxon>Peronosporaceae</taxon>
        <taxon>Phytophthora</taxon>
    </lineage>
</organism>
<proteinExistence type="predicted"/>
<evidence type="ECO:0000256" key="1">
    <source>
        <dbReference type="SAM" id="MobiDB-lite"/>
    </source>
</evidence>
<accession>A0A6A4D5D0</accession>
<sequence>MPSPLRESCASHDPRCARQSSAERLTYRQAREDHLGERLSRRGAASLQSHDSEGSPVSAVSATVEGSRCSESTRRSERPTMKQEINQARSGTMETLSLAQSVRGCAAAAETAATRSEQVRRVMPKWLRQLESLVSRSATPSPEERGPLSTRRQRRQQGGSDYALAADARPPLQGSSQERRA</sequence>
<feature type="compositionally biased region" description="Polar residues" evidence="1">
    <location>
        <begin position="83"/>
        <end position="92"/>
    </location>
</feature>